<evidence type="ECO:0000313" key="16">
    <source>
        <dbReference type="EMBL" id="GAC14509.1"/>
    </source>
</evidence>
<dbReference type="Gene3D" id="2.40.170.20">
    <property type="entry name" value="TonB-dependent receptor, beta-barrel domain"/>
    <property type="match status" value="1"/>
</dbReference>
<dbReference type="AlphaFoldDB" id="K6X1H8"/>
<dbReference type="Pfam" id="PF00593">
    <property type="entry name" value="TonB_dep_Rec_b-barrel"/>
    <property type="match status" value="1"/>
</dbReference>
<gene>
    <name evidence="16" type="ORF">GLIP_1881</name>
</gene>
<feature type="signal peptide" evidence="13">
    <location>
        <begin position="1"/>
        <end position="31"/>
    </location>
</feature>
<keyword evidence="13" id="KW-0732">Signal</keyword>
<dbReference type="OrthoDB" id="7051185at2"/>
<evidence type="ECO:0000256" key="9">
    <source>
        <dbReference type="ARBA" id="ARBA00023136"/>
    </source>
</evidence>
<accession>K6X1H8</accession>
<dbReference type="PANTHER" id="PTHR32552">
    <property type="entry name" value="FERRICHROME IRON RECEPTOR-RELATED"/>
    <property type="match status" value="1"/>
</dbReference>
<dbReference type="InterPro" id="IPR039426">
    <property type="entry name" value="TonB-dep_rcpt-like"/>
</dbReference>
<evidence type="ECO:0000259" key="15">
    <source>
        <dbReference type="Pfam" id="PF07715"/>
    </source>
</evidence>
<organism evidence="16 17">
    <name type="scientific">Aliiglaciecola lipolytica E3</name>
    <dbReference type="NCBI Taxonomy" id="1127673"/>
    <lineage>
        <taxon>Bacteria</taxon>
        <taxon>Pseudomonadati</taxon>
        <taxon>Pseudomonadota</taxon>
        <taxon>Gammaproteobacteria</taxon>
        <taxon>Alteromonadales</taxon>
        <taxon>Alteromonadaceae</taxon>
        <taxon>Aliiglaciecola</taxon>
    </lineage>
</organism>
<evidence type="ECO:0000256" key="3">
    <source>
        <dbReference type="ARBA" id="ARBA00022452"/>
    </source>
</evidence>
<keyword evidence="5 11" id="KW-0812">Transmembrane</keyword>
<dbReference type="Proteomes" id="UP000006334">
    <property type="component" value="Unassembled WGS sequence"/>
</dbReference>
<dbReference type="SUPFAM" id="SSF56935">
    <property type="entry name" value="Porins"/>
    <property type="match status" value="1"/>
</dbReference>
<keyword evidence="9 11" id="KW-0472">Membrane</keyword>
<evidence type="ECO:0000256" key="11">
    <source>
        <dbReference type="PROSITE-ProRule" id="PRU01360"/>
    </source>
</evidence>
<keyword evidence="6" id="KW-0408">Iron</keyword>
<feature type="domain" description="TonB-dependent receptor-like beta-barrel" evidence="14">
    <location>
        <begin position="327"/>
        <end position="745"/>
    </location>
</feature>
<dbReference type="eggNOG" id="COG4774">
    <property type="taxonomic scope" value="Bacteria"/>
</dbReference>
<evidence type="ECO:0000256" key="1">
    <source>
        <dbReference type="ARBA" id="ARBA00004571"/>
    </source>
</evidence>
<dbReference type="STRING" id="1127673.GLIP_1881"/>
<evidence type="ECO:0000256" key="6">
    <source>
        <dbReference type="ARBA" id="ARBA00023004"/>
    </source>
</evidence>
<dbReference type="PANTHER" id="PTHR32552:SF81">
    <property type="entry name" value="TONB-DEPENDENT OUTER MEMBRANE RECEPTOR"/>
    <property type="match status" value="1"/>
</dbReference>
<evidence type="ECO:0000259" key="14">
    <source>
        <dbReference type="Pfam" id="PF00593"/>
    </source>
</evidence>
<evidence type="ECO:0000256" key="8">
    <source>
        <dbReference type="ARBA" id="ARBA00023077"/>
    </source>
</evidence>
<evidence type="ECO:0000313" key="17">
    <source>
        <dbReference type="Proteomes" id="UP000006334"/>
    </source>
</evidence>
<keyword evidence="8 12" id="KW-0798">TonB box</keyword>
<sequence length="780" mass="85676">MNKNNSKTTTNMLIKPLAFSITCALSGQAFATQEQTEIQQDTKETSVERIVVTAQKRVTPLQETPIAITAFNSDTIEKLGVEDVSDLNNLAPNTLIVAPIGSSYNVGVNIRGLGTASPSLAIDPKVGIYIDGVYMARNVGAILNIIDLERVEVLRGPQGTLWGKNTTGGAISMITKGPSEDFEFRQRFTVGNFGLKSSLTSIDTGEYNGFSGKFTYLKSDEDGWATNTFAGAKEKDLGAKETDAYRLALQYQGDDFSVNYAYDNTDGKAVSIPVQVSNVRETFTDPTVPTLHMGTGVFYGGNVFAQMAANEFRGGRQEEFELDGHGAEFIEISGHTLNVEWDFAENHTIRSITSYRDYYSDIPDGVDSDGGAYFGAELDDTFQPTGNFAPIPAFHFSNVKSQEQTSQEFQFLGSFLDGQLSYVAGYFYFSEEGEENNPWEISIFTGQGANLFFAPPLGWGGFYKSTSDSEAIFAQLDYSVTDKLSLILGVRHTKDEKSLTQLAAPDPMLRNDLFAEEDWSKTVGSVIANYVMDQNTTFYASVTQGYAAGVFNPGTVDRFAFLNPANMGQANFDGSLIPGNPEDTTAYEVGSKMFLLDDRLMLNTAIFYNDNTNLLVTVFDGSIQRALNSGESETLGFEIDAQFAVTPELLITGNYGYRDTEYSLDEFTDVDVYSATLGFDWALAEFDFGSLNLNVNYVMNDDNQFNNNDPTLVGEAYDLLNARLTLSDIEIGERSSLKVAIWGRNITDEEYVIHGANFGFFDAQVYGAPASYGIDVSFNY</sequence>
<keyword evidence="4" id="KW-0410">Iron transport</keyword>
<reference evidence="16 17" key="1">
    <citation type="journal article" date="2017" name="Antonie Van Leeuwenhoek">
        <title>Rhizobium rhizosphaerae sp. nov., a novel species isolated from rice rhizosphere.</title>
        <authorList>
            <person name="Zhao J.J."/>
            <person name="Zhang J."/>
            <person name="Zhang R.J."/>
            <person name="Zhang C.W."/>
            <person name="Yin H.Q."/>
            <person name="Zhang X.X."/>
        </authorList>
    </citation>
    <scope>NUCLEOTIDE SEQUENCE [LARGE SCALE GENOMIC DNA]</scope>
    <source>
        <strain evidence="16 17">E3</strain>
    </source>
</reference>
<evidence type="ECO:0000256" key="12">
    <source>
        <dbReference type="RuleBase" id="RU003357"/>
    </source>
</evidence>
<dbReference type="RefSeq" id="WP_008844325.1">
    <property type="nucleotide sequence ID" value="NZ_BAEN01000037.1"/>
</dbReference>
<protein>
    <recommendedName>
        <fullName evidence="18">TonB-dependent receptor</fullName>
    </recommendedName>
</protein>
<dbReference type="InterPro" id="IPR000531">
    <property type="entry name" value="Beta-barrel_TonB"/>
</dbReference>
<evidence type="ECO:0000256" key="13">
    <source>
        <dbReference type="SAM" id="SignalP"/>
    </source>
</evidence>
<keyword evidence="3 11" id="KW-1134">Transmembrane beta strand</keyword>
<dbReference type="InterPro" id="IPR012910">
    <property type="entry name" value="Plug_dom"/>
</dbReference>
<dbReference type="GO" id="GO:0009279">
    <property type="term" value="C:cell outer membrane"/>
    <property type="evidence" value="ECO:0007669"/>
    <property type="project" value="UniProtKB-SubCell"/>
</dbReference>
<proteinExistence type="inferred from homology"/>
<dbReference type="EMBL" id="BAEN01000037">
    <property type="protein sequence ID" value="GAC14509.1"/>
    <property type="molecule type" value="Genomic_DNA"/>
</dbReference>
<dbReference type="GO" id="GO:0006826">
    <property type="term" value="P:iron ion transport"/>
    <property type="evidence" value="ECO:0007669"/>
    <property type="project" value="UniProtKB-KW"/>
</dbReference>
<feature type="chain" id="PRO_5003896331" description="TonB-dependent receptor" evidence="13">
    <location>
        <begin position="32"/>
        <end position="780"/>
    </location>
</feature>
<evidence type="ECO:0000256" key="5">
    <source>
        <dbReference type="ARBA" id="ARBA00022692"/>
    </source>
</evidence>
<comment type="caution">
    <text evidence="16">The sequence shown here is derived from an EMBL/GenBank/DDBJ whole genome shotgun (WGS) entry which is preliminary data.</text>
</comment>
<comment type="similarity">
    <text evidence="11 12">Belongs to the TonB-dependent receptor family.</text>
</comment>
<feature type="domain" description="TonB-dependent receptor plug" evidence="15">
    <location>
        <begin position="61"/>
        <end position="170"/>
    </location>
</feature>
<comment type="subcellular location">
    <subcellularLocation>
        <location evidence="1 11">Cell outer membrane</location>
        <topology evidence="1 11">Multi-pass membrane protein</topology>
    </subcellularLocation>
</comment>
<dbReference type="Pfam" id="PF07715">
    <property type="entry name" value="Plug"/>
    <property type="match status" value="1"/>
</dbReference>
<name>K6X1H8_9ALTE</name>
<evidence type="ECO:0000256" key="10">
    <source>
        <dbReference type="ARBA" id="ARBA00023237"/>
    </source>
</evidence>
<evidence type="ECO:0008006" key="18">
    <source>
        <dbReference type="Google" id="ProtNLM"/>
    </source>
</evidence>
<evidence type="ECO:0000256" key="7">
    <source>
        <dbReference type="ARBA" id="ARBA00023065"/>
    </source>
</evidence>
<keyword evidence="17" id="KW-1185">Reference proteome</keyword>
<keyword evidence="2 11" id="KW-0813">Transport</keyword>
<dbReference type="InterPro" id="IPR036942">
    <property type="entry name" value="Beta-barrel_TonB_sf"/>
</dbReference>
<dbReference type="PROSITE" id="PS52016">
    <property type="entry name" value="TONB_DEPENDENT_REC_3"/>
    <property type="match status" value="1"/>
</dbReference>
<keyword evidence="7" id="KW-0406">Ion transport</keyword>
<keyword evidence="10 11" id="KW-0998">Cell outer membrane</keyword>
<evidence type="ECO:0000256" key="4">
    <source>
        <dbReference type="ARBA" id="ARBA00022496"/>
    </source>
</evidence>
<evidence type="ECO:0000256" key="2">
    <source>
        <dbReference type="ARBA" id="ARBA00022448"/>
    </source>
</evidence>